<dbReference type="Pfam" id="PF15298">
    <property type="entry name" value="AJAP1_PANP_C"/>
    <property type="match status" value="1"/>
</dbReference>
<dbReference type="GO" id="GO:0044291">
    <property type="term" value="C:cell-cell contact zone"/>
    <property type="evidence" value="ECO:0007669"/>
    <property type="project" value="TreeGrafter"/>
</dbReference>
<comment type="caution">
    <text evidence="8">The sequence shown here is derived from an EMBL/GenBank/DDBJ whole genome shotgun (WGS) entry which is preliminary data.</text>
</comment>
<evidence type="ECO:0000256" key="6">
    <source>
        <dbReference type="SAM" id="Phobius"/>
    </source>
</evidence>
<dbReference type="GO" id="GO:0009898">
    <property type="term" value="C:cytoplasmic side of plasma membrane"/>
    <property type="evidence" value="ECO:0007669"/>
    <property type="project" value="TreeGrafter"/>
</dbReference>
<dbReference type="PANTHER" id="PTHR32422">
    <property type="entry name" value="ADHERENS JUNCTION-ASSOCIATED PROTEIN 1"/>
    <property type="match status" value="1"/>
</dbReference>
<name>A0A3N0YJX6_ANAGA</name>
<keyword evidence="3" id="KW-0732">Signal</keyword>
<organism evidence="8 9">
    <name type="scientific">Anabarilius grahami</name>
    <name type="common">Kanglang fish</name>
    <name type="synonym">Barilius grahami</name>
    <dbReference type="NCBI Taxonomy" id="495550"/>
    <lineage>
        <taxon>Eukaryota</taxon>
        <taxon>Metazoa</taxon>
        <taxon>Chordata</taxon>
        <taxon>Craniata</taxon>
        <taxon>Vertebrata</taxon>
        <taxon>Euteleostomi</taxon>
        <taxon>Actinopterygii</taxon>
        <taxon>Neopterygii</taxon>
        <taxon>Teleostei</taxon>
        <taxon>Ostariophysi</taxon>
        <taxon>Cypriniformes</taxon>
        <taxon>Xenocyprididae</taxon>
        <taxon>Xenocypridinae</taxon>
        <taxon>Xenocypridinae incertae sedis</taxon>
        <taxon>Anabarilius</taxon>
    </lineage>
</organism>
<evidence type="ECO:0000256" key="4">
    <source>
        <dbReference type="ARBA" id="ARBA00022989"/>
    </source>
</evidence>
<keyword evidence="2 6" id="KW-0812">Transmembrane</keyword>
<dbReference type="InterPro" id="IPR029198">
    <property type="entry name" value="AJAP1_PANP_C"/>
</dbReference>
<evidence type="ECO:0000313" key="8">
    <source>
        <dbReference type="EMBL" id="ROL46088.1"/>
    </source>
</evidence>
<dbReference type="AlphaFoldDB" id="A0A3N0YJX6"/>
<dbReference type="InterPro" id="IPR039239">
    <property type="entry name" value="AJAP1"/>
</dbReference>
<dbReference type="GO" id="GO:0005912">
    <property type="term" value="C:adherens junction"/>
    <property type="evidence" value="ECO:0007669"/>
    <property type="project" value="TreeGrafter"/>
</dbReference>
<dbReference type="OrthoDB" id="9949932at2759"/>
<evidence type="ECO:0000256" key="1">
    <source>
        <dbReference type="ARBA" id="ARBA00004479"/>
    </source>
</evidence>
<dbReference type="EMBL" id="RJVU01041010">
    <property type="protein sequence ID" value="ROL46088.1"/>
    <property type="molecule type" value="Genomic_DNA"/>
</dbReference>
<evidence type="ECO:0000256" key="2">
    <source>
        <dbReference type="ARBA" id="ARBA00022692"/>
    </source>
</evidence>
<evidence type="ECO:0000259" key="7">
    <source>
        <dbReference type="Pfam" id="PF15298"/>
    </source>
</evidence>
<evidence type="ECO:0000256" key="3">
    <source>
        <dbReference type="ARBA" id="ARBA00022729"/>
    </source>
</evidence>
<sequence>MLRCSISVIAIKYLTKGTGAHVSCHGDSDNYALFVFLFLGLAVHQIITITVSLIMIVAALITTLVLKNCCAQSGNGRHSSHQRKINQQEESCQNLTDFTPARVPSKVDIFTAYNDSLQCSHECVRAGIPVYTDEMIQHTPIYKTSYNGNRQEAMINIYSVGSTRLDVGTADQVVWTASRLH</sequence>
<comment type="subcellular location">
    <subcellularLocation>
        <location evidence="1">Membrane</location>
        <topology evidence="1">Single-pass type I membrane protein</topology>
    </subcellularLocation>
</comment>
<protein>
    <submittedName>
        <fullName evidence="8">Adherens junction-associated protein 1</fullName>
    </submittedName>
</protein>
<reference evidence="8 9" key="1">
    <citation type="submission" date="2018-10" db="EMBL/GenBank/DDBJ databases">
        <title>Genome assembly for a Yunnan-Guizhou Plateau 3E fish, Anabarilius grahami (Regan), and its evolutionary and genetic applications.</title>
        <authorList>
            <person name="Jiang W."/>
        </authorList>
    </citation>
    <scope>NUCLEOTIDE SEQUENCE [LARGE SCALE GENOMIC DNA]</scope>
    <source>
        <strain evidence="8">AG-KIZ</strain>
        <tissue evidence="8">Muscle</tissue>
    </source>
</reference>
<feature type="transmembrane region" description="Helical" evidence="6">
    <location>
        <begin position="33"/>
        <end position="66"/>
    </location>
</feature>
<evidence type="ECO:0000313" key="9">
    <source>
        <dbReference type="Proteomes" id="UP000281406"/>
    </source>
</evidence>
<keyword evidence="9" id="KW-1185">Reference proteome</keyword>
<feature type="domain" description="AJAP1/PANP C-terminal" evidence="7">
    <location>
        <begin position="40"/>
        <end position="150"/>
    </location>
</feature>
<dbReference type="GO" id="GO:0008013">
    <property type="term" value="F:beta-catenin binding"/>
    <property type="evidence" value="ECO:0007669"/>
    <property type="project" value="TreeGrafter"/>
</dbReference>
<keyword evidence="4 6" id="KW-1133">Transmembrane helix</keyword>
<accession>A0A3N0YJX6</accession>
<proteinExistence type="predicted"/>
<evidence type="ECO:0000256" key="5">
    <source>
        <dbReference type="ARBA" id="ARBA00023136"/>
    </source>
</evidence>
<gene>
    <name evidence="8" type="ORF">DPX16_4998</name>
</gene>
<dbReference type="Proteomes" id="UP000281406">
    <property type="component" value="Unassembled WGS sequence"/>
</dbReference>
<dbReference type="PANTHER" id="PTHR32422:SF0">
    <property type="entry name" value="ADHERENS JUNCTION-ASSOCIATED PROTEIN 1"/>
    <property type="match status" value="1"/>
</dbReference>
<keyword evidence="5 6" id="KW-0472">Membrane</keyword>